<reference evidence="1 2" key="1">
    <citation type="submission" date="2020-10" db="EMBL/GenBank/DDBJ databases">
        <title>Connecting structure to function with the recovery of over 1000 high-quality activated sludge metagenome-assembled genomes encoding full-length rRNA genes using long-read sequencing.</title>
        <authorList>
            <person name="Singleton C.M."/>
            <person name="Petriglieri F."/>
            <person name="Kristensen J.M."/>
            <person name="Kirkegaard R.H."/>
            <person name="Michaelsen T.Y."/>
            <person name="Andersen M.H."/>
            <person name="Karst S.M."/>
            <person name="Dueholm M.S."/>
            <person name="Nielsen P.H."/>
            <person name="Albertsen M."/>
        </authorList>
    </citation>
    <scope>NUCLEOTIDE SEQUENCE [LARGE SCALE GENOMIC DNA]</scope>
    <source>
        <strain evidence="1">EsbW_18-Q3-R4-48_BATAC.285</strain>
    </source>
</reference>
<dbReference type="EMBL" id="JADJMH010000004">
    <property type="protein sequence ID" value="MBK7674442.1"/>
    <property type="molecule type" value="Genomic_DNA"/>
</dbReference>
<dbReference type="Gene3D" id="3.40.50.2000">
    <property type="entry name" value="Glycogen Phosphorylase B"/>
    <property type="match status" value="2"/>
</dbReference>
<gene>
    <name evidence="1" type="ORF">IPJ27_06535</name>
</gene>
<sequence>MTEKLLLVSPATPFEPQSGAQQRTALLHEALQALGEVDVLLLEPTSGPSHLAPAKPGILAHGFWHQRPLGIGKYAPDRALNQALRAAGLDLNRYQLIVSRYLNPITKLAVPPGARTVVDLDDWGYHYAPGTLALAARLKSNYAAWLAQRQLNRFDAYFFVSKRDQARHPELSAVILPNIPFNPPAQPYPQTDSSTLLFVGSLWYAPNREGIDRFLARCWPAIKAAQPKARLLLVGAASAGIRKAWEKYPDVSAPGFVDDLGDAYRNAAFTIAPIYSGGGTNIKVLESLAYGRACVTTPHCADAFEKDLAHGLSVAGDDATLVRLCIELLCNERFRKAGVISCTDTLQHTYTKAAFMRQASRLLRPLWQRQ</sequence>
<comment type="caution">
    <text evidence="1">The sequence shown here is derived from an EMBL/GenBank/DDBJ whole genome shotgun (WGS) entry which is preliminary data.</text>
</comment>
<evidence type="ECO:0000313" key="2">
    <source>
        <dbReference type="Proteomes" id="UP000697998"/>
    </source>
</evidence>
<organism evidence="1 2">
    <name type="scientific">Candidatus Accumulibacter proximus</name>
    <dbReference type="NCBI Taxonomy" id="2954385"/>
    <lineage>
        <taxon>Bacteria</taxon>
        <taxon>Pseudomonadati</taxon>
        <taxon>Pseudomonadota</taxon>
        <taxon>Betaproteobacteria</taxon>
        <taxon>Candidatus Accumulibacter</taxon>
    </lineage>
</organism>
<dbReference type="SUPFAM" id="SSF53756">
    <property type="entry name" value="UDP-Glycosyltransferase/glycogen phosphorylase"/>
    <property type="match status" value="1"/>
</dbReference>
<accession>A0A935PXD3</accession>
<dbReference type="Proteomes" id="UP000697998">
    <property type="component" value="Unassembled WGS sequence"/>
</dbReference>
<evidence type="ECO:0000313" key="1">
    <source>
        <dbReference type="EMBL" id="MBK7674442.1"/>
    </source>
</evidence>
<dbReference type="AlphaFoldDB" id="A0A935PXD3"/>
<name>A0A935PXD3_9PROT</name>
<dbReference type="CDD" id="cd03801">
    <property type="entry name" value="GT4_PimA-like"/>
    <property type="match status" value="1"/>
</dbReference>
<protein>
    <submittedName>
        <fullName evidence="1">Glycosyltransferase</fullName>
    </submittedName>
</protein>
<dbReference type="Pfam" id="PF13692">
    <property type="entry name" value="Glyco_trans_1_4"/>
    <property type="match status" value="1"/>
</dbReference>
<proteinExistence type="predicted"/>